<comment type="caution">
    <text evidence="3">The sequence shown here is derived from an EMBL/GenBank/DDBJ whole genome shotgun (WGS) entry which is preliminary data.</text>
</comment>
<evidence type="ECO:0000259" key="2">
    <source>
        <dbReference type="SMART" id="SM00419"/>
    </source>
</evidence>
<name>A0A6I3MHR1_9MICO</name>
<protein>
    <submittedName>
        <fullName evidence="3">ROK family protein</fullName>
    </submittedName>
</protein>
<dbReference type="InterPro" id="IPR012318">
    <property type="entry name" value="HTH_CRP"/>
</dbReference>
<dbReference type="CDD" id="cd23763">
    <property type="entry name" value="ASKHA_ATPase_ROK"/>
    <property type="match status" value="1"/>
</dbReference>
<feature type="domain" description="HTH crp-type" evidence="2">
    <location>
        <begin position="68"/>
        <end position="123"/>
    </location>
</feature>
<organism evidence="3 4">
    <name type="scientific">Agromyces bracchium</name>
    <dbReference type="NCBI Taxonomy" id="88376"/>
    <lineage>
        <taxon>Bacteria</taxon>
        <taxon>Bacillati</taxon>
        <taxon>Actinomycetota</taxon>
        <taxon>Actinomycetes</taxon>
        <taxon>Micrococcales</taxon>
        <taxon>Microbacteriaceae</taxon>
        <taxon>Agromyces</taxon>
    </lineage>
</organism>
<dbReference type="AlphaFoldDB" id="A0A6I3MHR1"/>
<dbReference type="Pfam" id="PF00480">
    <property type="entry name" value="ROK"/>
    <property type="match status" value="1"/>
</dbReference>
<dbReference type="InterPro" id="IPR000600">
    <property type="entry name" value="ROK"/>
</dbReference>
<dbReference type="InterPro" id="IPR036388">
    <property type="entry name" value="WH-like_DNA-bd_sf"/>
</dbReference>
<proteinExistence type="inferred from homology"/>
<dbReference type="GO" id="GO:0003677">
    <property type="term" value="F:DNA binding"/>
    <property type="evidence" value="ECO:0007669"/>
    <property type="project" value="InterPro"/>
</dbReference>
<evidence type="ECO:0000313" key="3">
    <source>
        <dbReference type="EMBL" id="MTH69853.1"/>
    </source>
</evidence>
<dbReference type="InterPro" id="IPR043129">
    <property type="entry name" value="ATPase_NBD"/>
</dbReference>
<sequence length="445" mass="46751">MSTASVHGHFDFTQQSKSRRFWKICTDAASGRARRHPSAMIYAQTELKSERSMVNDTRQLNRMAVLTELLRIRPASRKQLAAASGISAATVTRAVEQLIAEGVVVEASELVSVQRGRRAVLLDVVADRAFVVGIDLGASNTRMLLADLVGTPIARRELVTPVEADAAHLAEWLASAAREIAGERWQRVAGLRLGLPGAVGRDGSTISNAPNLPQVEASGFLELVRAAADRPVGADNDANLALLGEQHFGAARAAPTAVMVTIGAGLGAGIAIDGRILRGARGVVGEFGQLPAGPLGTRLELMVTGPGIMRLAAEAGVRLDSPADLFATDASEPVRALRAHFDQAMLIVLTAATVSCEPEVIVLGGGIAKSLARDLGRYETVLEHHLGAAPRLLASELGDFAGATGAVVAALHEVYRGMGIDERAFGDLPVATADEPEPEPADRPR</sequence>
<reference evidence="3 4" key="1">
    <citation type="submission" date="2019-11" db="EMBL/GenBank/DDBJ databases">
        <title>Agromyces kandeliae sp. nov., isolated from mangrove soil.</title>
        <authorList>
            <person name="Wang R."/>
        </authorList>
    </citation>
    <scope>NUCLEOTIDE SEQUENCE [LARGE SCALE GENOMIC DNA]</scope>
    <source>
        <strain evidence="3 4">JCM 11433</strain>
    </source>
</reference>
<dbReference type="OrthoDB" id="37575at2"/>
<dbReference type="PANTHER" id="PTHR18964:SF149">
    <property type="entry name" value="BIFUNCTIONAL UDP-N-ACETYLGLUCOSAMINE 2-EPIMERASE_N-ACETYLMANNOSAMINE KINASE"/>
    <property type="match status" value="1"/>
</dbReference>
<dbReference type="Pfam" id="PF13412">
    <property type="entry name" value="HTH_24"/>
    <property type="match status" value="1"/>
</dbReference>
<evidence type="ECO:0000256" key="1">
    <source>
        <dbReference type="ARBA" id="ARBA00006479"/>
    </source>
</evidence>
<dbReference type="Proteomes" id="UP000433071">
    <property type="component" value="Unassembled WGS sequence"/>
</dbReference>
<dbReference type="Gene3D" id="3.30.420.40">
    <property type="match status" value="2"/>
</dbReference>
<dbReference type="SUPFAM" id="SSF53067">
    <property type="entry name" value="Actin-like ATPase domain"/>
    <property type="match status" value="1"/>
</dbReference>
<dbReference type="Gene3D" id="1.10.10.10">
    <property type="entry name" value="Winged helix-like DNA-binding domain superfamily/Winged helix DNA-binding domain"/>
    <property type="match status" value="1"/>
</dbReference>
<dbReference type="PANTHER" id="PTHR18964">
    <property type="entry name" value="ROK (REPRESSOR, ORF, KINASE) FAMILY"/>
    <property type="match status" value="1"/>
</dbReference>
<dbReference type="SUPFAM" id="SSF46785">
    <property type="entry name" value="Winged helix' DNA-binding domain"/>
    <property type="match status" value="1"/>
</dbReference>
<dbReference type="EMBL" id="WMLB01000037">
    <property type="protein sequence ID" value="MTH69853.1"/>
    <property type="molecule type" value="Genomic_DNA"/>
</dbReference>
<evidence type="ECO:0000313" key="4">
    <source>
        <dbReference type="Proteomes" id="UP000433071"/>
    </source>
</evidence>
<gene>
    <name evidence="3" type="ORF">GJ743_15890</name>
</gene>
<comment type="similarity">
    <text evidence="1">Belongs to the ROK (NagC/XylR) family.</text>
</comment>
<dbReference type="InterPro" id="IPR036390">
    <property type="entry name" value="WH_DNA-bd_sf"/>
</dbReference>
<dbReference type="GO" id="GO:0006355">
    <property type="term" value="P:regulation of DNA-templated transcription"/>
    <property type="evidence" value="ECO:0007669"/>
    <property type="project" value="InterPro"/>
</dbReference>
<dbReference type="SMART" id="SM00419">
    <property type="entry name" value="HTH_CRP"/>
    <property type="match status" value="1"/>
</dbReference>
<keyword evidence="4" id="KW-1185">Reference proteome</keyword>
<accession>A0A6I3MHR1</accession>